<evidence type="ECO:0000256" key="2">
    <source>
        <dbReference type="ARBA" id="ARBA00022723"/>
    </source>
</evidence>
<feature type="domain" description="Peptidase M12A" evidence="9">
    <location>
        <begin position="64"/>
        <end position="258"/>
    </location>
</feature>
<feature type="binding site" evidence="7">
    <location>
        <position position="158"/>
    </location>
    <ligand>
        <name>Zn(2+)</name>
        <dbReference type="ChEBI" id="CHEBI:29105"/>
        <note>catalytic</note>
    </ligand>
</feature>
<feature type="binding site" evidence="7">
    <location>
        <position position="162"/>
    </location>
    <ligand>
        <name>Zn(2+)</name>
        <dbReference type="ChEBI" id="CHEBI:29105"/>
        <note>catalytic</note>
    </ligand>
</feature>
<evidence type="ECO:0000313" key="11">
    <source>
        <dbReference type="WBParaSite" id="PTRK_0001443000.1"/>
    </source>
</evidence>
<name>A0A0N4ZZM2_PARTI</name>
<evidence type="ECO:0000256" key="1">
    <source>
        <dbReference type="ARBA" id="ARBA00022670"/>
    </source>
</evidence>
<evidence type="ECO:0000256" key="5">
    <source>
        <dbReference type="ARBA" id="ARBA00023049"/>
    </source>
</evidence>
<keyword evidence="1 7" id="KW-0645">Protease</keyword>
<keyword evidence="2 7" id="KW-0479">Metal-binding</keyword>
<keyword evidence="5 7" id="KW-0482">Metalloprotease</keyword>
<proteinExistence type="predicted"/>
<organism evidence="10 11">
    <name type="scientific">Parastrongyloides trichosuri</name>
    <name type="common">Possum-specific nematode worm</name>
    <dbReference type="NCBI Taxonomy" id="131310"/>
    <lineage>
        <taxon>Eukaryota</taxon>
        <taxon>Metazoa</taxon>
        <taxon>Ecdysozoa</taxon>
        <taxon>Nematoda</taxon>
        <taxon>Chromadorea</taxon>
        <taxon>Rhabditida</taxon>
        <taxon>Tylenchina</taxon>
        <taxon>Panagrolaimomorpha</taxon>
        <taxon>Strongyloidoidea</taxon>
        <taxon>Strongyloididae</taxon>
        <taxon>Parastrongyloides</taxon>
    </lineage>
</organism>
<dbReference type="PROSITE" id="PS51864">
    <property type="entry name" value="ASTACIN"/>
    <property type="match status" value="1"/>
</dbReference>
<dbReference type="SMART" id="SM00235">
    <property type="entry name" value="ZnMc"/>
    <property type="match status" value="1"/>
</dbReference>
<dbReference type="WBParaSite" id="PTRK_0001443000.1">
    <property type="protein sequence ID" value="PTRK_0001443000.1"/>
    <property type="gene ID" value="PTRK_0001443000"/>
</dbReference>
<evidence type="ECO:0000259" key="9">
    <source>
        <dbReference type="PROSITE" id="PS51864"/>
    </source>
</evidence>
<dbReference type="GO" id="GO:0008270">
    <property type="term" value="F:zinc ion binding"/>
    <property type="evidence" value="ECO:0007669"/>
    <property type="project" value="UniProtKB-UniRule"/>
</dbReference>
<evidence type="ECO:0000256" key="3">
    <source>
        <dbReference type="ARBA" id="ARBA00022801"/>
    </source>
</evidence>
<keyword evidence="6" id="KW-1015">Disulfide bond</keyword>
<evidence type="ECO:0000256" key="8">
    <source>
        <dbReference type="RuleBase" id="RU361183"/>
    </source>
</evidence>
<evidence type="ECO:0000313" key="10">
    <source>
        <dbReference type="Proteomes" id="UP000038045"/>
    </source>
</evidence>
<accession>A0A0N4ZZM2</accession>
<dbReference type="InterPro" id="IPR006026">
    <property type="entry name" value="Peptidase_Metallo"/>
</dbReference>
<feature type="signal peptide" evidence="8">
    <location>
        <begin position="1"/>
        <end position="20"/>
    </location>
</feature>
<dbReference type="SUPFAM" id="SSF55486">
    <property type="entry name" value="Metalloproteases ('zincins'), catalytic domain"/>
    <property type="match status" value="1"/>
</dbReference>
<evidence type="ECO:0000256" key="4">
    <source>
        <dbReference type="ARBA" id="ARBA00022833"/>
    </source>
</evidence>
<feature type="binding site" evidence="7">
    <location>
        <position position="168"/>
    </location>
    <ligand>
        <name>Zn(2+)</name>
        <dbReference type="ChEBI" id="CHEBI:29105"/>
        <note>catalytic</note>
    </ligand>
</feature>
<dbReference type="InterPro" id="IPR001506">
    <property type="entry name" value="Peptidase_M12A"/>
</dbReference>
<dbReference type="AlphaFoldDB" id="A0A0N4ZZM2"/>
<keyword evidence="10" id="KW-1185">Reference proteome</keyword>
<keyword evidence="3 7" id="KW-0378">Hydrolase</keyword>
<protein>
    <recommendedName>
        <fullName evidence="8">Metalloendopeptidase</fullName>
        <ecNumber evidence="8">3.4.24.-</ecNumber>
    </recommendedName>
</protein>
<comment type="caution">
    <text evidence="7">Lacks conserved residue(s) required for the propagation of feature annotation.</text>
</comment>
<feature type="active site" evidence="7">
    <location>
        <position position="159"/>
    </location>
</feature>
<feature type="chain" id="PRO_5005733419" description="Metalloendopeptidase" evidence="8">
    <location>
        <begin position="21"/>
        <end position="258"/>
    </location>
</feature>
<dbReference type="EC" id="3.4.24.-" evidence="8"/>
<keyword evidence="8" id="KW-0732">Signal</keyword>
<comment type="cofactor">
    <cofactor evidence="7 8">
        <name>Zn(2+)</name>
        <dbReference type="ChEBI" id="CHEBI:29105"/>
    </cofactor>
    <text evidence="7 8">Binds 1 zinc ion per subunit.</text>
</comment>
<evidence type="ECO:0000256" key="7">
    <source>
        <dbReference type="PROSITE-ProRule" id="PRU01211"/>
    </source>
</evidence>
<dbReference type="Gene3D" id="3.40.390.10">
    <property type="entry name" value="Collagenase (Catalytic Domain)"/>
    <property type="match status" value="1"/>
</dbReference>
<keyword evidence="4 7" id="KW-0862">Zinc</keyword>
<dbReference type="GO" id="GO:0004222">
    <property type="term" value="F:metalloendopeptidase activity"/>
    <property type="evidence" value="ECO:0007669"/>
    <property type="project" value="UniProtKB-UniRule"/>
</dbReference>
<dbReference type="Proteomes" id="UP000038045">
    <property type="component" value="Unplaced"/>
</dbReference>
<dbReference type="GO" id="GO:0006508">
    <property type="term" value="P:proteolysis"/>
    <property type="evidence" value="ECO:0007669"/>
    <property type="project" value="UniProtKB-KW"/>
</dbReference>
<dbReference type="InterPro" id="IPR024079">
    <property type="entry name" value="MetalloPept_cat_dom_sf"/>
</dbReference>
<dbReference type="PANTHER" id="PTHR10127">
    <property type="entry name" value="DISCOIDIN, CUB, EGF, LAMININ , AND ZINC METALLOPROTEASE DOMAIN CONTAINING"/>
    <property type="match status" value="1"/>
</dbReference>
<evidence type="ECO:0000256" key="6">
    <source>
        <dbReference type="ARBA" id="ARBA00023157"/>
    </source>
</evidence>
<dbReference type="Pfam" id="PF01400">
    <property type="entry name" value="Astacin"/>
    <property type="match status" value="1"/>
</dbReference>
<reference evidence="11" key="1">
    <citation type="submission" date="2017-02" db="UniProtKB">
        <authorList>
            <consortium name="WormBaseParasite"/>
        </authorList>
    </citation>
    <scope>IDENTIFICATION</scope>
</reference>
<dbReference type="PRINTS" id="PR00480">
    <property type="entry name" value="ASTACIN"/>
</dbReference>
<dbReference type="PANTHER" id="PTHR10127:SF780">
    <property type="entry name" value="METALLOENDOPEPTIDASE"/>
    <property type="match status" value="1"/>
</dbReference>
<sequence length="258" mass="30152">MLLKLIFFISISLSLSLTKGELDDFTKNLIKTGTFVLDDDIHLSKRQIEMMKNEHHSASGRVKRVVSSLGYHQWTEFPIKYRIFKPVNETLIKQAIANIEKETCLTFEENKKLPKKKTNGLYFVNDGYCYGELGRSVHGKVQNVSITEECQEMGTILHEIGHALGMQHEHNRVDRDQHIYIDWDKIGQANQTHFYIENNTFTLNIKYDYGSAMHYVRRAGREKNGTETIYANITAYKYTMGQRNSFSFLDWKTLNRFY</sequence>